<reference evidence="3 4" key="1">
    <citation type="submission" date="2022-03" db="EMBL/GenBank/DDBJ databases">
        <title>Agromyces sp. isolated from the gut of P. brevitarsis seulensis larvae.</title>
        <authorList>
            <person name="Won M."/>
            <person name="Kwon S.-W."/>
        </authorList>
    </citation>
    <scope>NUCLEOTIDE SEQUENCE [LARGE SCALE GENOMIC DNA]</scope>
    <source>
        <strain evidence="3 4">KACC 16215</strain>
    </source>
</reference>
<keyword evidence="4" id="KW-1185">Reference proteome</keyword>
<feature type="domain" description="CN hydrolase" evidence="2">
    <location>
        <begin position="13"/>
        <end position="260"/>
    </location>
</feature>
<dbReference type="PANTHER" id="PTHR43674:SF2">
    <property type="entry name" value="BETA-UREIDOPROPIONASE"/>
    <property type="match status" value="1"/>
</dbReference>
<dbReference type="InterPro" id="IPR050345">
    <property type="entry name" value="Aliph_Amidase/BUP"/>
</dbReference>
<evidence type="ECO:0000313" key="4">
    <source>
        <dbReference type="Proteomes" id="UP000831304"/>
    </source>
</evidence>
<accession>A0ABY4AUL1</accession>
<evidence type="ECO:0000313" key="3">
    <source>
        <dbReference type="EMBL" id="UOE26489.1"/>
    </source>
</evidence>
<evidence type="ECO:0000259" key="2">
    <source>
        <dbReference type="PROSITE" id="PS50263"/>
    </source>
</evidence>
<gene>
    <name evidence="3" type="ORF">MTP13_01535</name>
</gene>
<dbReference type="EMBL" id="CP094533">
    <property type="protein sequence ID" value="UOE26489.1"/>
    <property type="molecule type" value="Genomic_DNA"/>
</dbReference>
<dbReference type="Pfam" id="PF00795">
    <property type="entry name" value="CN_hydrolase"/>
    <property type="match status" value="1"/>
</dbReference>
<dbReference type="SUPFAM" id="SSF56317">
    <property type="entry name" value="Carbon-nitrogen hydrolase"/>
    <property type="match status" value="1"/>
</dbReference>
<organism evidence="3 4">
    <name type="scientific">Agromyces soli</name>
    <dbReference type="NCBI Taxonomy" id="659012"/>
    <lineage>
        <taxon>Bacteria</taxon>
        <taxon>Bacillati</taxon>
        <taxon>Actinomycetota</taxon>
        <taxon>Actinomycetes</taxon>
        <taxon>Micrococcales</taxon>
        <taxon>Microbacteriaceae</taxon>
        <taxon>Agromyces</taxon>
    </lineage>
</organism>
<dbReference type="InterPro" id="IPR003010">
    <property type="entry name" value="C-N_Hydrolase"/>
</dbReference>
<name>A0ABY4AUL1_9MICO</name>
<protein>
    <recommendedName>
        <fullName evidence="2">CN hydrolase domain-containing protein</fullName>
    </recommendedName>
</protein>
<evidence type="ECO:0000256" key="1">
    <source>
        <dbReference type="ARBA" id="ARBA00022801"/>
    </source>
</evidence>
<dbReference type="PROSITE" id="PS50263">
    <property type="entry name" value="CN_HYDROLASE"/>
    <property type="match status" value="1"/>
</dbReference>
<dbReference type="Proteomes" id="UP000831304">
    <property type="component" value="Chromosome"/>
</dbReference>
<dbReference type="Gene3D" id="3.60.110.10">
    <property type="entry name" value="Carbon-nitrogen hydrolase"/>
    <property type="match status" value="1"/>
</dbReference>
<dbReference type="PANTHER" id="PTHR43674">
    <property type="entry name" value="NITRILASE C965.09-RELATED"/>
    <property type="match status" value="1"/>
</dbReference>
<sequence length="269" mass="28316">MNRHAGTARERELRVVLAQLAAAPRDLRANATTIRDVLAGHPDAELAVFPELFLCGYTGERVAELALTLDDPLLAELATACAESGTALAFGFAERGERGERDASYPDSAVHNALAIIDAEGRLAAVYRKRLLFGAEAEAFVAGTDDVLGTAAGTAIGALICFDIEFPEPARRLALAGAELLVSVAANMAPYLPDHELASRARALDNRLPHVYVNAVGEAEGLRFVGGSRAVRADGSVALELGAGEEVAEARLTVGAAVDPAVDYLRFLR</sequence>
<dbReference type="RefSeq" id="WP_243569313.1">
    <property type="nucleotide sequence ID" value="NZ_BAAARD010000005.1"/>
</dbReference>
<keyword evidence="1" id="KW-0378">Hydrolase</keyword>
<dbReference type="InterPro" id="IPR036526">
    <property type="entry name" value="C-N_Hydrolase_sf"/>
</dbReference>
<proteinExistence type="predicted"/>